<evidence type="ECO:0000313" key="3">
    <source>
        <dbReference type="Proteomes" id="UP000468581"/>
    </source>
</evidence>
<evidence type="ECO:0000256" key="1">
    <source>
        <dbReference type="SAM" id="SignalP"/>
    </source>
</evidence>
<gene>
    <name evidence="2" type="ORF">GWK08_09920</name>
</gene>
<evidence type="ECO:0000313" key="2">
    <source>
        <dbReference type="EMBL" id="NER13756.1"/>
    </source>
</evidence>
<sequence length="185" mass="20967">MKTQLKTLTFIVSFFFFLSLSAQTDWVTIKIEGEGYRVDFPSQPKKQTNTIPSQIGDLEMKFYILDNSFNPNDDNLVYMSAFTAYPEEYMSNEDPGFKDTVLDGAVNGAVTNVNGKLLSKENIFFNGFPGRTAKIEIQGSTIINQKIVLVDNLLYICQIICMADKDDNKSMKAFFDSFDLIKVKK</sequence>
<keyword evidence="3" id="KW-1185">Reference proteome</keyword>
<evidence type="ECO:0008006" key="4">
    <source>
        <dbReference type="Google" id="ProtNLM"/>
    </source>
</evidence>
<comment type="caution">
    <text evidence="2">The sequence shown here is derived from an EMBL/GenBank/DDBJ whole genome shotgun (WGS) entry which is preliminary data.</text>
</comment>
<feature type="signal peptide" evidence="1">
    <location>
        <begin position="1"/>
        <end position="24"/>
    </location>
</feature>
<dbReference type="Proteomes" id="UP000468581">
    <property type="component" value="Unassembled WGS sequence"/>
</dbReference>
<accession>A0A6P0UTK6</accession>
<proteinExistence type="predicted"/>
<protein>
    <recommendedName>
        <fullName evidence="4">YceI family protein</fullName>
    </recommendedName>
</protein>
<reference evidence="2 3" key="1">
    <citation type="submission" date="2020-01" db="EMBL/GenBank/DDBJ databases">
        <title>Leptobacterium flavescens.</title>
        <authorList>
            <person name="Wang G."/>
        </authorList>
    </citation>
    <scope>NUCLEOTIDE SEQUENCE [LARGE SCALE GENOMIC DNA]</scope>
    <source>
        <strain evidence="2 3">KCTC 22160</strain>
    </source>
</reference>
<keyword evidence="1" id="KW-0732">Signal</keyword>
<dbReference type="EMBL" id="JAABOO010000002">
    <property type="protein sequence ID" value="NER13756.1"/>
    <property type="molecule type" value="Genomic_DNA"/>
</dbReference>
<feature type="chain" id="PRO_5026880117" description="YceI family protein" evidence="1">
    <location>
        <begin position="25"/>
        <end position="185"/>
    </location>
</feature>
<dbReference type="RefSeq" id="WP_163606883.1">
    <property type="nucleotide sequence ID" value="NZ_JAABOO010000002.1"/>
</dbReference>
<name>A0A6P0UTK6_9FLAO</name>
<dbReference type="AlphaFoldDB" id="A0A6P0UTK6"/>
<organism evidence="2 3">
    <name type="scientific">Leptobacterium flavescens</name>
    <dbReference type="NCBI Taxonomy" id="472055"/>
    <lineage>
        <taxon>Bacteria</taxon>
        <taxon>Pseudomonadati</taxon>
        <taxon>Bacteroidota</taxon>
        <taxon>Flavobacteriia</taxon>
        <taxon>Flavobacteriales</taxon>
        <taxon>Flavobacteriaceae</taxon>
        <taxon>Leptobacterium</taxon>
    </lineage>
</organism>